<reference evidence="2 3" key="1">
    <citation type="submission" date="2022-11" db="EMBL/GenBank/DDBJ databases">
        <title>Whole genome sequence of Eschrichtius robustus ER-17-0199.</title>
        <authorList>
            <person name="Bruniche-Olsen A."/>
            <person name="Black A.N."/>
            <person name="Fields C.J."/>
            <person name="Walden K."/>
            <person name="Dewoody J.A."/>
        </authorList>
    </citation>
    <scope>NUCLEOTIDE SEQUENCE [LARGE SCALE GENOMIC DNA]</scope>
    <source>
        <strain evidence="2">ER-17-0199</strain>
        <tissue evidence="2">Blubber</tissue>
    </source>
</reference>
<comment type="caution">
    <text evidence="2">The sequence shown here is derived from an EMBL/GenBank/DDBJ whole genome shotgun (WGS) entry which is preliminary data.</text>
</comment>
<keyword evidence="3" id="KW-1185">Reference proteome</keyword>
<evidence type="ECO:0000313" key="3">
    <source>
        <dbReference type="Proteomes" id="UP001159641"/>
    </source>
</evidence>
<dbReference type="EMBL" id="JAIQCJ010001425">
    <property type="protein sequence ID" value="KAJ8789413.1"/>
    <property type="molecule type" value="Genomic_DNA"/>
</dbReference>
<dbReference type="AlphaFoldDB" id="A0AB34HBL4"/>
<dbReference type="Proteomes" id="UP001159641">
    <property type="component" value="Unassembled WGS sequence"/>
</dbReference>
<evidence type="ECO:0000256" key="1">
    <source>
        <dbReference type="SAM" id="MobiDB-lite"/>
    </source>
</evidence>
<sequence>MDDHKVSTIPVLKFPEISFGDWIIRTKVQQPFHPTPDGAGTGVTAPGHTIVPSTASPPVSSTSNDPVGSYSINGILGIPRSNGEKRKRDEGAAEGVLVSEKAGREDPGKEERPPLANCQALGLWVLKAQAFGGPGGGCWGGVCR</sequence>
<accession>A0AB34HBL4</accession>
<proteinExistence type="predicted"/>
<feature type="compositionally biased region" description="Low complexity" evidence="1">
    <location>
        <begin position="51"/>
        <end position="63"/>
    </location>
</feature>
<evidence type="ECO:0000313" key="2">
    <source>
        <dbReference type="EMBL" id="KAJ8789413.1"/>
    </source>
</evidence>
<protein>
    <submittedName>
        <fullName evidence="2">Uncharacterized protein</fullName>
    </submittedName>
</protein>
<name>A0AB34HBL4_ESCRO</name>
<feature type="compositionally biased region" description="Basic and acidic residues" evidence="1">
    <location>
        <begin position="82"/>
        <end position="91"/>
    </location>
</feature>
<organism evidence="2 3">
    <name type="scientific">Eschrichtius robustus</name>
    <name type="common">California gray whale</name>
    <name type="synonym">Eschrichtius gibbosus</name>
    <dbReference type="NCBI Taxonomy" id="9764"/>
    <lineage>
        <taxon>Eukaryota</taxon>
        <taxon>Metazoa</taxon>
        <taxon>Chordata</taxon>
        <taxon>Craniata</taxon>
        <taxon>Vertebrata</taxon>
        <taxon>Euteleostomi</taxon>
        <taxon>Mammalia</taxon>
        <taxon>Eutheria</taxon>
        <taxon>Laurasiatheria</taxon>
        <taxon>Artiodactyla</taxon>
        <taxon>Whippomorpha</taxon>
        <taxon>Cetacea</taxon>
        <taxon>Mysticeti</taxon>
        <taxon>Eschrichtiidae</taxon>
        <taxon>Eschrichtius</taxon>
    </lineage>
</organism>
<feature type="compositionally biased region" description="Basic and acidic residues" evidence="1">
    <location>
        <begin position="101"/>
        <end position="113"/>
    </location>
</feature>
<gene>
    <name evidence="2" type="ORF">J1605_021940</name>
</gene>
<feature type="region of interest" description="Disordered" evidence="1">
    <location>
        <begin position="30"/>
        <end position="114"/>
    </location>
</feature>